<organism evidence="2 3">
    <name type="scientific">Aldrovandia affinis</name>
    <dbReference type="NCBI Taxonomy" id="143900"/>
    <lineage>
        <taxon>Eukaryota</taxon>
        <taxon>Metazoa</taxon>
        <taxon>Chordata</taxon>
        <taxon>Craniata</taxon>
        <taxon>Vertebrata</taxon>
        <taxon>Euteleostomi</taxon>
        <taxon>Actinopterygii</taxon>
        <taxon>Neopterygii</taxon>
        <taxon>Teleostei</taxon>
        <taxon>Notacanthiformes</taxon>
        <taxon>Halosauridae</taxon>
        <taxon>Aldrovandia</taxon>
    </lineage>
</organism>
<feature type="compositionally biased region" description="Basic and acidic residues" evidence="1">
    <location>
        <begin position="8"/>
        <end position="27"/>
    </location>
</feature>
<evidence type="ECO:0000256" key="1">
    <source>
        <dbReference type="SAM" id="MobiDB-lite"/>
    </source>
</evidence>
<protein>
    <submittedName>
        <fullName evidence="2">Uncharacterized protein</fullName>
    </submittedName>
</protein>
<gene>
    <name evidence="2" type="ORF">AAFF_G00035910</name>
</gene>
<proteinExistence type="predicted"/>
<accession>A0AAD7S3B8</accession>
<feature type="region of interest" description="Disordered" evidence="1">
    <location>
        <begin position="60"/>
        <end position="86"/>
    </location>
</feature>
<dbReference type="EMBL" id="JAINUG010000119">
    <property type="protein sequence ID" value="KAJ8395135.1"/>
    <property type="molecule type" value="Genomic_DNA"/>
</dbReference>
<name>A0AAD7S3B8_9TELE</name>
<evidence type="ECO:0000313" key="2">
    <source>
        <dbReference type="EMBL" id="KAJ8395135.1"/>
    </source>
</evidence>
<evidence type="ECO:0000313" key="3">
    <source>
        <dbReference type="Proteomes" id="UP001221898"/>
    </source>
</evidence>
<comment type="caution">
    <text evidence="2">The sequence shown here is derived from an EMBL/GenBank/DDBJ whole genome shotgun (WGS) entry which is preliminary data.</text>
</comment>
<dbReference type="AlphaFoldDB" id="A0AAD7S3B8"/>
<reference evidence="2" key="1">
    <citation type="journal article" date="2023" name="Science">
        <title>Genome structures resolve the early diversification of teleost fishes.</title>
        <authorList>
            <person name="Parey E."/>
            <person name="Louis A."/>
            <person name="Montfort J."/>
            <person name="Bouchez O."/>
            <person name="Roques C."/>
            <person name="Iampietro C."/>
            <person name="Lluch J."/>
            <person name="Castinel A."/>
            <person name="Donnadieu C."/>
            <person name="Desvignes T."/>
            <person name="Floi Bucao C."/>
            <person name="Jouanno E."/>
            <person name="Wen M."/>
            <person name="Mejri S."/>
            <person name="Dirks R."/>
            <person name="Jansen H."/>
            <person name="Henkel C."/>
            <person name="Chen W.J."/>
            <person name="Zahm M."/>
            <person name="Cabau C."/>
            <person name="Klopp C."/>
            <person name="Thompson A.W."/>
            <person name="Robinson-Rechavi M."/>
            <person name="Braasch I."/>
            <person name="Lecointre G."/>
            <person name="Bobe J."/>
            <person name="Postlethwait J.H."/>
            <person name="Berthelot C."/>
            <person name="Roest Crollius H."/>
            <person name="Guiguen Y."/>
        </authorList>
    </citation>
    <scope>NUCLEOTIDE SEQUENCE</scope>
    <source>
        <strain evidence="2">NC1722</strain>
    </source>
</reference>
<sequence length="86" mass="9332">MGKVVPPSRDEGREKVGPKERLPGVRRDAHFSTDLQYPLTIFPATTLDILSHCLADPSTGAPNRMASSTTPSLPGRGDLSIFTNRK</sequence>
<dbReference type="Proteomes" id="UP001221898">
    <property type="component" value="Unassembled WGS sequence"/>
</dbReference>
<feature type="region of interest" description="Disordered" evidence="1">
    <location>
        <begin position="1"/>
        <end position="27"/>
    </location>
</feature>
<keyword evidence="3" id="KW-1185">Reference proteome</keyword>